<dbReference type="Pfam" id="PF00890">
    <property type="entry name" value="FAD_binding_2"/>
    <property type="match status" value="1"/>
</dbReference>
<evidence type="ECO:0000256" key="2">
    <source>
        <dbReference type="ARBA" id="ARBA00022630"/>
    </source>
</evidence>
<keyword evidence="2" id="KW-0285">Flavoprotein</keyword>
<dbReference type="EMBL" id="WSRR01000001">
    <property type="protein sequence ID" value="MVX60000.1"/>
    <property type="molecule type" value="Genomic_DNA"/>
</dbReference>
<dbReference type="AlphaFoldDB" id="A0A6N8JMF8"/>
<evidence type="ECO:0000256" key="5">
    <source>
        <dbReference type="SAM" id="MobiDB-lite"/>
    </source>
</evidence>
<dbReference type="GO" id="GO:0033765">
    <property type="term" value="F:steroid dehydrogenase activity, acting on the CH-CH group of donors"/>
    <property type="evidence" value="ECO:0007669"/>
    <property type="project" value="UniProtKB-ARBA"/>
</dbReference>
<evidence type="ECO:0000259" key="6">
    <source>
        <dbReference type="Pfam" id="PF00890"/>
    </source>
</evidence>
<comment type="caution">
    <text evidence="7">The sequence shown here is derived from an EMBL/GenBank/DDBJ whole genome shotgun (WGS) entry which is preliminary data.</text>
</comment>
<name>A0A6N8JMF8_9ACTN</name>
<dbReference type="OrthoDB" id="3169579at2"/>
<dbReference type="Gene3D" id="3.50.50.60">
    <property type="entry name" value="FAD/NAD(P)-binding domain"/>
    <property type="match status" value="1"/>
</dbReference>
<evidence type="ECO:0000313" key="8">
    <source>
        <dbReference type="Proteomes" id="UP000463388"/>
    </source>
</evidence>
<reference evidence="7 8" key="1">
    <citation type="submission" date="2019-12" db="EMBL/GenBank/DDBJ databases">
        <title>Microbes associate with the intestines of laboratory mice.</title>
        <authorList>
            <person name="Navarre W."/>
            <person name="Wong E."/>
        </authorList>
    </citation>
    <scope>NUCLEOTIDE SEQUENCE [LARGE SCALE GENOMIC DNA]</scope>
    <source>
        <strain evidence="7 8">NM66_B29</strain>
    </source>
</reference>
<keyword evidence="3" id="KW-0274">FAD</keyword>
<feature type="compositionally biased region" description="Basic and acidic residues" evidence="5">
    <location>
        <begin position="69"/>
        <end position="79"/>
    </location>
</feature>
<sequence length="767" mass="81511">MNVSSETAKSIQLRSEANTTDRATFNSAPPPQPQTGVEAPPHLVNRQAAEPRRRTEQQRQRRRKAAGLTRDEKAQRTRSEQQCAGTAPPKGKTTTPDGRPHAQCSGCQAEEQRAEDEQSQSVSPIVQSQARDIGGRIGQRGGDERPEAEQSRANRQRCRGGGLAAGAVFAAAGALGGCSPAPRTDNAPGENLAGTGAAATPAAGDGAPAGYMCAEDWLGAAPVIDDADIVETVDVDVVVLGGGHAGTQAALAAAQEGASVAVIEIQAKDTFNCFGDDICAYNSQFMIEHGFGPYDVGEIVTEFHRRSGGRANPQIIRLFVENSGEMFDNLMAVTPATSNVFELAPDNAIIQTAYGKTTGADYPIELGGYKAWASTLQTIGSFNPTPIEGREEVSRLTELETYCRLAAEELGAAWYWEHSATVLDVAADGAVTGAIATGPDGARRFNAAKGVILATGDFSGNPDMVYNLLTDVTEWGMRVGQDREAMRGMGRDGMGLKLGCWAGGMIEPQPRPAQNFAMWMPPGPWGTTPFLMLNSKGKRYVNEAMAQMLAPATYRQPLGIYTAIADADYMEMVKLASVDHGAPNWGVPDVVEEMHQSIEAVPVGNPAGGEVKDVSMYILTRRQTTNVFAAETLEELLGFLGYEGDALETALQSIERYNELCEAGIDSDFGKDAHLMRAIKKPPFYGAVREYDGTASAGLVTMAGLMTDENLNVLQADHTTPIKGLYATGNCLGQRYGNAYSTPSAGNSMGMAMTHGRVAGKIVAQLS</sequence>
<feature type="compositionally biased region" description="Low complexity" evidence="5">
    <location>
        <begin position="119"/>
        <end position="132"/>
    </location>
</feature>
<feature type="compositionally biased region" description="Basic and acidic residues" evidence="5">
    <location>
        <begin position="141"/>
        <end position="152"/>
    </location>
</feature>
<dbReference type="InterPro" id="IPR036188">
    <property type="entry name" value="FAD/NAD-bd_sf"/>
</dbReference>
<gene>
    <name evidence="7" type="ORF">GKZ27_00710</name>
</gene>
<feature type="compositionally biased region" description="Polar residues" evidence="5">
    <location>
        <begin position="1"/>
        <end position="27"/>
    </location>
</feature>
<comment type="cofactor">
    <cofactor evidence="1">
        <name>FAD</name>
        <dbReference type="ChEBI" id="CHEBI:57692"/>
    </cofactor>
</comment>
<dbReference type="PANTHER" id="PTHR43400:SF7">
    <property type="entry name" value="FAD-DEPENDENT OXIDOREDUCTASE 2 FAD BINDING DOMAIN-CONTAINING PROTEIN"/>
    <property type="match status" value="1"/>
</dbReference>
<proteinExistence type="predicted"/>
<feature type="domain" description="FAD-dependent oxidoreductase 2 FAD-binding" evidence="6">
    <location>
        <begin position="236"/>
        <end position="744"/>
    </location>
</feature>
<dbReference type="InterPro" id="IPR050315">
    <property type="entry name" value="FAD-oxidoreductase_2"/>
</dbReference>
<dbReference type="PANTHER" id="PTHR43400">
    <property type="entry name" value="FUMARATE REDUCTASE"/>
    <property type="match status" value="1"/>
</dbReference>
<evidence type="ECO:0000256" key="3">
    <source>
        <dbReference type="ARBA" id="ARBA00022827"/>
    </source>
</evidence>
<organism evidence="7 8">
    <name type="scientific">Adlercreutzia mucosicola</name>
    <dbReference type="NCBI Taxonomy" id="580026"/>
    <lineage>
        <taxon>Bacteria</taxon>
        <taxon>Bacillati</taxon>
        <taxon>Actinomycetota</taxon>
        <taxon>Coriobacteriia</taxon>
        <taxon>Eggerthellales</taxon>
        <taxon>Eggerthellaceae</taxon>
        <taxon>Adlercreutzia</taxon>
    </lineage>
</organism>
<evidence type="ECO:0000313" key="7">
    <source>
        <dbReference type="EMBL" id="MVX60000.1"/>
    </source>
</evidence>
<evidence type="ECO:0000256" key="4">
    <source>
        <dbReference type="ARBA" id="ARBA00023002"/>
    </source>
</evidence>
<dbReference type="InterPro" id="IPR003953">
    <property type="entry name" value="FAD-dep_OxRdtase_2_FAD-bd"/>
</dbReference>
<keyword evidence="4" id="KW-0560">Oxidoreductase</keyword>
<keyword evidence="8" id="KW-1185">Reference proteome</keyword>
<feature type="compositionally biased region" description="Low complexity" evidence="5">
    <location>
        <begin position="84"/>
        <end position="96"/>
    </location>
</feature>
<dbReference type="SUPFAM" id="SSF51905">
    <property type="entry name" value="FAD/NAD(P)-binding domain"/>
    <property type="match status" value="1"/>
</dbReference>
<protein>
    <submittedName>
        <fullName evidence="7">FAD-binding protein</fullName>
    </submittedName>
</protein>
<dbReference type="Gene3D" id="3.90.700.10">
    <property type="entry name" value="Succinate dehydrogenase/fumarate reductase flavoprotein, catalytic domain"/>
    <property type="match status" value="1"/>
</dbReference>
<dbReference type="SUPFAM" id="SSF56425">
    <property type="entry name" value="Succinate dehydrogenase/fumarate reductase flavoprotein, catalytic domain"/>
    <property type="match status" value="1"/>
</dbReference>
<evidence type="ECO:0000256" key="1">
    <source>
        <dbReference type="ARBA" id="ARBA00001974"/>
    </source>
</evidence>
<dbReference type="InterPro" id="IPR027477">
    <property type="entry name" value="Succ_DH/fumarate_Rdtase_cat_sf"/>
</dbReference>
<accession>A0A6N8JMF8</accession>
<feature type="compositionally biased region" description="Basic and acidic residues" evidence="5">
    <location>
        <begin position="49"/>
        <end position="59"/>
    </location>
</feature>
<feature type="region of interest" description="Disordered" evidence="5">
    <location>
        <begin position="1"/>
        <end position="157"/>
    </location>
</feature>
<dbReference type="Proteomes" id="UP000463388">
    <property type="component" value="Unassembled WGS sequence"/>
</dbReference>